<reference evidence="6" key="1">
    <citation type="submission" date="2020-08" db="EMBL/GenBank/DDBJ databases">
        <title>Multicomponent nature underlies the extraordinary mechanical properties of spider dragline silk.</title>
        <authorList>
            <person name="Kono N."/>
            <person name="Nakamura H."/>
            <person name="Mori M."/>
            <person name="Yoshida Y."/>
            <person name="Ohtoshi R."/>
            <person name="Malay A.D."/>
            <person name="Moran D.A.P."/>
            <person name="Tomita M."/>
            <person name="Numata K."/>
            <person name="Arakawa K."/>
        </authorList>
    </citation>
    <scope>NUCLEOTIDE SEQUENCE</scope>
</reference>
<feature type="region of interest" description="Disordered" evidence="5">
    <location>
        <begin position="148"/>
        <end position="173"/>
    </location>
</feature>
<dbReference type="InterPro" id="IPR029034">
    <property type="entry name" value="Cystine-knot_cytokine"/>
</dbReference>
<dbReference type="Gene3D" id="2.10.90.10">
    <property type="entry name" value="Cystine-knot cytokines"/>
    <property type="match status" value="1"/>
</dbReference>
<organism evidence="6 7">
    <name type="scientific">Nephila pilipes</name>
    <name type="common">Giant wood spider</name>
    <name type="synonym">Nephila maculata</name>
    <dbReference type="NCBI Taxonomy" id="299642"/>
    <lineage>
        <taxon>Eukaryota</taxon>
        <taxon>Metazoa</taxon>
        <taxon>Ecdysozoa</taxon>
        <taxon>Arthropoda</taxon>
        <taxon>Chelicerata</taxon>
        <taxon>Arachnida</taxon>
        <taxon>Araneae</taxon>
        <taxon>Araneomorphae</taxon>
        <taxon>Entelegynae</taxon>
        <taxon>Araneoidea</taxon>
        <taxon>Nephilidae</taxon>
        <taxon>Nephila</taxon>
    </lineage>
</organism>
<evidence type="ECO:0000256" key="5">
    <source>
        <dbReference type="SAM" id="MobiDB-lite"/>
    </source>
</evidence>
<gene>
    <name evidence="6" type="primary">AVEN_137348_1</name>
    <name evidence="6" type="ORF">NPIL_691011</name>
</gene>
<protein>
    <submittedName>
        <fullName evidence="6">Uncharacterized protein</fullName>
    </submittedName>
</protein>
<evidence type="ECO:0000256" key="1">
    <source>
        <dbReference type="ARBA" id="ARBA00004613"/>
    </source>
</evidence>
<keyword evidence="7" id="KW-1185">Reference proteome</keyword>
<evidence type="ECO:0000256" key="3">
    <source>
        <dbReference type="ARBA" id="ARBA00022525"/>
    </source>
</evidence>
<evidence type="ECO:0000313" key="7">
    <source>
        <dbReference type="Proteomes" id="UP000887013"/>
    </source>
</evidence>
<sequence>MLDQFSISYGHTPEPANLESFYQQEVADFENWFQEKIQNHEIETPQTSEDSADRHKKDHHRYPQQSTFQKPAEEHQQVRDEDHHRRISSKPRGESFHKEHPNPLTSTNQDTGNDNLRNSKSHLEPILPSVVDKMDRQLEAYLDNLLHPVKGRDDGTEHDTEYSKHKHDENRKQHHHIEDIIYIHKSDSDDSIDSSAEFLDEALSSDEPEKKPDKPQIRLVAEDFPDDPMAQDVCSVSKNYFNDKKTCSSNKQYTFEPHVSSTYSKNVRKQMKKRYAKHRDADDSMCDYRTEGADLDVTERALCPFTWNVSKKNSARIPEYLYEAKCACQVSRGVTHSAVCVELKSKIRVLWRVGCENNLHVYKEGWEEIAVACVPVGQATGESQPGARIKLPPLSSSQT</sequence>
<dbReference type="GO" id="GO:0005125">
    <property type="term" value="F:cytokine activity"/>
    <property type="evidence" value="ECO:0007669"/>
    <property type="project" value="InterPro"/>
</dbReference>
<comment type="subcellular location">
    <subcellularLocation>
        <location evidence="1">Secreted</location>
    </subcellularLocation>
</comment>
<feature type="compositionally biased region" description="Basic and acidic residues" evidence="5">
    <location>
        <begin position="150"/>
        <end position="173"/>
    </location>
</feature>
<keyword evidence="3" id="KW-0964">Secreted</keyword>
<dbReference type="Proteomes" id="UP000887013">
    <property type="component" value="Unassembled WGS sequence"/>
</dbReference>
<keyword evidence="4" id="KW-0732">Signal</keyword>
<dbReference type="Pfam" id="PF06083">
    <property type="entry name" value="IL17"/>
    <property type="match status" value="1"/>
</dbReference>
<feature type="region of interest" description="Disordered" evidence="5">
    <location>
        <begin position="380"/>
        <end position="399"/>
    </location>
</feature>
<feature type="compositionally biased region" description="Basic and acidic residues" evidence="5">
    <location>
        <begin position="71"/>
        <end position="84"/>
    </location>
</feature>
<evidence type="ECO:0000256" key="4">
    <source>
        <dbReference type="ARBA" id="ARBA00022729"/>
    </source>
</evidence>
<dbReference type="EMBL" id="BMAW01112591">
    <property type="protein sequence ID" value="GFT53380.1"/>
    <property type="molecule type" value="Genomic_DNA"/>
</dbReference>
<proteinExistence type="inferred from homology"/>
<evidence type="ECO:0000313" key="6">
    <source>
        <dbReference type="EMBL" id="GFT53380.1"/>
    </source>
</evidence>
<accession>A0A8X6P850</accession>
<feature type="region of interest" description="Disordered" evidence="5">
    <location>
        <begin position="33"/>
        <end position="124"/>
    </location>
</feature>
<feature type="compositionally biased region" description="Basic and acidic residues" evidence="5">
    <location>
        <begin position="91"/>
        <end position="101"/>
    </location>
</feature>
<comment type="caution">
    <text evidence="6">The sequence shown here is derived from an EMBL/GenBank/DDBJ whole genome shotgun (WGS) entry which is preliminary data.</text>
</comment>
<feature type="compositionally biased region" description="Polar residues" evidence="5">
    <location>
        <begin position="103"/>
        <end position="118"/>
    </location>
</feature>
<dbReference type="SUPFAM" id="SSF57501">
    <property type="entry name" value="Cystine-knot cytokines"/>
    <property type="match status" value="1"/>
</dbReference>
<name>A0A8X6P850_NEPPI</name>
<dbReference type="InterPro" id="IPR010345">
    <property type="entry name" value="IL-17_fam"/>
</dbReference>
<dbReference type="GO" id="GO:0005576">
    <property type="term" value="C:extracellular region"/>
    <property type="evidence" value="ECO:0007669"/>
    <property type="project" value="UniProtKB-SubCell"/>
</dbReference>
<dbReference type="OrthoDB" id="6428198at2759"/>
<dbReference type="AlphaFoldDB" id="A0A8X6P850"/>
<comment type="similarity">
    <text evidence="2">Belongs to the IL-17 family.</text>
</comment>
<evidence type="ECO:0000256" key="2">
    <source>
        <dbReference type="ARBA" id="ARBA00007236"/>
    </source>
</evidence>